<protein>
    <submittedName>
        <fullName evidence="3">Nucleos_tra2_C domain-containing protein</fullName>
    </submittedName>
</protein>
<dbReference type="Proteomes" id="UP000095287">
    <property type="component" value="Unplaced"/>
</dbReference>
<reference evidence="3" key="1">
    <citation type="submission" date="2016-11" db="UniProtKB">
        <authorList>
            <consortium name="WormBaseParasite"/>
        </authorList>
    </citation>
    <scope>IDENTIFICATION</scope>
</reference>
<feature type="transmembrane region" description="Helical" evidence="1">
    <location>
        <begin position="95"/>
        <end position="115"/>
    </location>
</feature>
<feature type="transmembrane region" description="Helical" evidence="1">
    <location>
        <begin position="68"/>
        <end position="89"/>
    </location>
</feature>
<name>A0A1I7YU32_9BILA</name>
<keyword evidence="1" id="KW-0472">Membrane</keyword>
<dbReference type="WBParaSite" id="L893_g19756.t1">
    <property type="protein sequence ID" value="L893_g19756.t1"/>
    <property type="gene ID" value="L893_g19756"/>
</dbReference>
<sequence length="184" mass="20609">MDRASLAVNTVIVSFLEALRVGVFLTEGPFLEQLKAALNAASFGIVLIAMAISKLLALEHQLNSIMGLLNMFLNAVPTVKIFTETWMFVKDDNSIQMTIVWYKYVLAFDIVLRIISHSSVRARLRPHAVLAWIDSHVTWAPADHRSIQRFFMSQSQSFFLINIGECPITCIVLQRKILIGSSSG</sequence>
<keyword evidence="1" id="KW-1133">Transmembrane helix</keyword>
<proteinExistence type="predicted"/>
<accession>A0A1I7YU32</accession>
<dbReference type="AlphaFoldDB" id="A0A1I7YU32"/>
<organism evidence="2 3">
    <name type="scientific">Steinernema glaseri</name>
    <dbReference type="NCBI Taxonomy" id="37863"/>
    <lineage>
        <taxon>Eukaryota</taxon>
        <taxon>Metazoa</taxon>
        <taxon>Ecdysozoa</taxon>
        <taxon>Nematoda</taxon>
        <taxon>Chromadorea</taxon>
        <taxon>Rhabditida</taxon>
        <taxon>Tylenchina</taxon>
        <taxon>Panagrolaimomorpha</taxon>
        <taxon>Strongyloidoidea</taxon>
        <taxon>Steinernematidae</taxon>
        <taxon>Steinernema</taxon>
    </lineage>
</organism>
<keyword evidence="2" id="KW-1185">Reference proteome</keyword>
<feature type="transmembrane region" description="Helical" evidence="1">
    <location>
        <begin position="36"/>
        <end position="56"/>
    </location>
</feature>
<evidence type="ECO:0000313" key="2">
    <source>
        <dbReference type="Proteomes" id="UP000095287"/>
    </source>
</evidence>
<keyword evidence="1" id="KW-0812">Transmembrane</keyword>
<evidence type="ECO:0000313" key="3">
    <source>
        <dbReference type="WBParaSite" id="L893_g19756.t1"/>
    </source>
</evidence>
<evidence type="ECO:0000256" key="1">
    <source>
        <dbReference type="SAM" id="Phobius"/>
    </source>
</evidence>